<evidence type="ECO:0000256" key="1">
    <source>
        <dbReference type="SAM" id="Phobius"/>
    </source>
</evidence>
<protein>
    <recommendedName>
        <fullName evidence="4">DUF1049 domain-containing protein</fullName>
    </recommendedName>
</protein>
<keyword evidence="1" id="KW-1133">Transmembrane helix</keyword>
<comment type="caution">
    <text evidence="2">The sequence shown here is derived from an EMBL/GenBank/DDBJ whole genome shotgun (WGS) entry which is preliminary data.</text>
</comment>
<name>A0ABU3A5A5_9GAMM</name>
<keyword evidence="3" id="KW-1185">Reference proteome</keyword>
<feature type="transmembrane region" description="Helical" evidence="1">
    <location>
        <begin position="45"/>
        <end position="62"/>
    </location>
</feature>
<keyword evidence="1" id="KW-0812">Transmembrane</keyword>
<dbReference type="EMBL" id="JAVRIF010000011">
    <property type="protein sequence ID" value="MDT0605144.1"/>
    <property type="molecule type" value="Genomic_DNA"/>
</dbReference>
<organism evidence="2 3">
    <name type="scientific">Thalassotalea castellviae</name>
    <dbReference type="NCBI Taxonomy" id="3075612"/>
    <lineage>
        <taxon>Bacteria</taxon>
        <taxon>Pseudomonadati</taxon>
        <taxon>Pseudomonadota</taxon>
        <taxon>Gammaproteobacteria</taxon>
        <taxon>Alteromonadales</taxon>
        <taxon>Colwelliaceae</taxon>
        <taxon>Thalassotalea</taxon>
    </lineage>
</organism>
<dbReference type="Proteomes" id="UP001266357">
    <property type="component" value="Unassembled WGS sequence"/>
</dbReference>
<evidence type="ECO:0000313" key="2">
    <source>
        <dbReference type="EMBL" id="MDT0605144.1"/>
    </source>
</evidence>
<dbReference type="RefSeq" id="WP_311584426.1">
    <property type="nucleotide sequence ID" value="NZ_JAVRIF010000011.1"/>
</dbReference>
<proteinExistence type="predicted"/>
<keyword evidence="1" id="KW-0472">Membrane</keyword>
<evidence type="ECO:0000313" key="3">
    <source>
        <dbReference type="Proteomes" id="UP001266357"/>
    </source>
</evidence>
<reference evidence="2 3" key="1">
    <citation type="submission" date="2023-09" db="EMBL/GenBank/DDBJ databases">
        <authorList>
            <person name="Rey-Velasco X."/>
        </authorList>
    </citation>
    <scope>NUCLEOTIDE SEQUENCE [LARGE SCALE GENOMIC DNA]</scope>
    <source>
        <strain evidence="2 3">W431</strain>
    </source>
</reference>
<sequence length="76" mass="8882">MHYFKNKLFLLALYLFIHILILNLFYGSSEGLSIYWQENFNVKAIVVYILSILVTVGFYSGITRVRALFSEKVKTL</sequence>
<evidence type="ECO:0008006" key="4">
    <source>
        <dbReference type="Google" id="ProtNLM"/>
    </source>
</evidence>
<gene>
    <name evidence="2" type="ORF">RM573_16185</name>
</gene>
<accession>A0ABU3A5A5</accession>
<feature type="transmembrane region" description="Helical" evidence="1">
    <location>
        <begin position="7"/>
        <end position="25"/>
    </location>
</feature>